<proteinExistence type="inferred from homology"/>
<comment type="caution">
    <text evidence="6">The sequence shown here is derived from an EMBL/GenBank/DDBJ whole genome shotgun (WGS) entry which is preliminary data.</text>
</comment>
<dbReference type="SUPFAM" id="SSF56176">
    <property type="entry name" value="FAD-binding/transporter-associated domain-like"/>
    <property type="match status" value="1"/>
</dbReference>
<dbReference type="OrthoDB" id="407275at2759"/>
<keyword evidence="2" id="KW-0285">Flavoprotein</keyword>
<dbReference type="InterPro" id="IPR006094">
    <property type="entry name" value="Oxid_FAD_bind_N"/>
</dbReference>
<evidence type="ECO:0000256" key="1">
    <source>
        <dbReference type="ARBA" id="ARBA00005466"/>
    </source>
</evidence>
<protein>
    <recommendedName>
        <fullName evidence="5">FAD-binding PCMH-type domain-containing protein</fullName>
    </recommendedName>
</protein>
<dbReference type="Proteomes" id="UP001140453">
    <property type="component" value="Unassembled WGS sequence"/>
</dbReference>
<evidence type="ECO:0000313" key="6">
    <source>
        <dbReference type="EMBL" id="KAJ4386784.1"/>
    </source>
</evidence>
<dbReference type="InterPro" id="IPR006093">
    <property type="entry name" value="Oxy_OxRdtase_FAD_BS"/>
</dbReference>
<dbReference type="Pfam" id="PF01565">
    <property type="entry name" value="FAD_binding_4"/>
    <property type="match status" value="1"/>
</dbReference>
<dbReference type="GO" id="GO:0016491">
    <property type="term" value="F:oxidoreductase activity"/>
    <property type="evidence" value="ECO:0007669"/>
    <property type="project" value="UniProtKB-KW"/>
</dbReference>
<keyword evidence="7" id="KW-1185">Reference proteome</keyword>
<dbReference type="PROSITE" id="PS51387">
    <property type="entry name" value="FAD_PCMH"/>
    <property type="match status" value="1"/>
</dbReference>
<evidence type="ECO:0000256" key="3">
    <source>
        <dbReference type="ARBA" id="ARBA00022827"/>
    </source>
</evidence>
<accession>A0A9W8YLA0</accession>
<dbReference type="Gene3D" id="3.30.465.10">
    <property type="match status" value="1"/>
</dbReference>
<gene>
    <name evidence="6" type="ORF">N0V93_009682</name>
</gene>
<keyword evidence="4" id="KW-0560">Oxidoreductase</keyword>
<sequence length="525" mass="58362">MQLSKLSYDLFSNTDQLISFTSINPITSFWQLCEMEEQRLGPDLARLRHDLQSLSVPSLFPDSPDFDKHAQSYNRVFSYKPAAICVPRTDEDISNAIRCAHAHGLKVQPKSGGHSYGAFSSGGQDGGMIIHLKNFTSVQLDTNTNVAVVGAGARLGRLASELFRQGKAAVPHGTIKNVGVGGHFSHGGYGYQSRAWGLGLDRICGLDVVLADGRRVHVTAEGQPELWFALRGSADSFGIITRFHLQTVPAPERVVLFSFEIAGIVENVEEATSTFLQIQSVVQDSEKVDRKLSFGFYIHQKSWTIWGVYLGDKDHFESHIASALLHGIKRPVKKLVQSMEWLECLEWFSESHSNDASEEAFDTFYAQSVLIPENEPLSEEVAYNYFDCMRSLQLESSQSWYAVINLHGGPDSQITSIPSDASSYTHRHSLWVMQHYGYATNHLPPLLDSTKAAVNDLTQTIRKAYPAAQLGAEANYQDPDMDRDMAHRLHHGEVAVARLEALKAEVDPGEVFWNPQSIRPAVTRS</sequence>
<comment type="similarity">
    <text evidence="1">Belongs to the oxygen-dependent FAD-linked oxidoreductase family.</text>
</comment>
<dbReference type="InterPro" id="IPR036318">
    <property type="entry name" value="FAD-bd_PCMH-like_sf"/>
</dbReference>
<dbReference type="InterPro" id="IPR050416">
    <property type="entry name" value="FAD-linked_Oxidoreductase"/>
</dbReference>
<dbReference type="PANTHER" id="PTHR42973:SF15">
    <property type="entry name" value="FAD-BINDING PCMH-TYPE DOMAIN-CONTAINING PROTEIN"/>
    <property type="match status" value="1"/>
</dbReference>
<evidence type="ECO:0000313" key="7">
    <source>
        <dbReference type="Proteomes" id="UP001140453"/>
    </source>
</evidence>
<evidence type="ECO:0000256" key="4">
    <source>
        <dbReference type="ARBA" id="ARBA00023002"/>
    </source>
</evidence>
<dbReference type="AlphaFoldDB" id="A0A9W8YLA0"/>
<organism evidence="6 7">
    <name type="scientific">Gnomoniopsis smithogilvyi</name>
    <dbReference type="NCBI Taxonomy" id="1191159"/>
    <lineage>
        <taxon>Eukaryota</taxon>
        <taxon>Fungi</taxon>
        <taxon>Dikarya</taxon>
        <taxon>Ascomycota</taxon>
        <taxon>Pezizomycotina</taxon>
        <taxon>Sordariomycetes</taxon>
        <taxon>Sordariomycetidae</taxon>
        <taxon>Diaporthales</taxon>
        <taxon>Gnomoniaceae</taxon>
        <taxon>Gnomoniopsis</taxon>
    </lineage>
</organism>
<dbReference type="PANTHER" id="PTHR42973">
    <property type="entry name" value="BINDING OXIDOREDUCTASE, PUTATIVE (AFU_ORTHOLOGUE AFUA_1G17690)-RELATED"/>
    <property type="match status" value="1"/>
</dbReference>
<feature type="domain" description="FAD-binding PCMH-type" evidence="5">
    <location>
        <begin position="77"/>
        <end position="250"/>
    </location>
</feature>
<dbReference type="PROSITE" id="PS00862">
    <property type="entry name" value="OX2_COVAL_FAD"/>
    <property type="match status" value="1"/>
</dbReference>
<dbReference type="InterPro" id="IPR012951">
    <property type="entry name" value="BBE"/>
</dbReference>
<dbReference type="GO" id="GO:0071949">
    <property type="term" value="F:FAD binding"/>
    <property type="evidence" value="ECO:0007669"/>
    <property type="project" value="InterPro"/>
</dbReference>
<dbReference type="EMBL" id="JAPEVB010000006">
    <property type="protein sequence ID" value="KAJ4386784.1"/>
    <property type="molecule type" value="Genomic_DNA"/>
</dbReference>
<reference evidence="6" key="1">
    <citation type="submission" date="2022-10" db="EMBL/GenBank/DDBJ databases">
        <title>Tapping the CABI collections for fungal endophytes: first genome assemblies for Collariella, Neodidymelliopsis, Ascochyta clinopodiicola, Didymella pomorum, Didymosphaeria variabile, Neocosmospora piperis and Neocucurbitaria cava.</title>
        <authorList>
            <person name="Hill R."/>
        </authorList>
    </citation>
    <scope>NUCLEOTIDE SEQUENCE</scope>
    <source>
        <strain evidence="6">IMI 355082</strain>
    </source>
</reference>
<evidence type="ECO:0000256" key="2">
    <source>
        <dbReference type="ARBA" id="ARBA00022630"/>
    </source>
</evidence>
<dbReference type="InterPro" id="IPR016169">
    <property type="entry name" value="FAD-bd_PCMH_sub2"/>
</dbReference>
<keyword evidence="3" id="KW-0274">FAD</keyword>
<dbReference type="Pfam" id="PF08031">
    <property type="entry name" value="BBE"/>
    <property type="match status" value="1"/>
</dbReference>
<name>A0A9W8YLA0_9PEZI</name>
<evidence type="ECO:0000259" key="5">
    <source>
        <dbReference type="PROSITE" id="PS51387"/>
    </source>
</evidence>
<dbReference type="InterPro" id="IPR016166">
    <property type="entry name" value="FAD-bd_PCMH"/>
</dbReference>
<dbReference type="Gene3D" id="3.40.462.20">
    <property type="match status" value="1"/>
</dbReference>